<keyword evidence="1" id="KW-0812">Transmembrane</keyword>
<name>A0A395I0Y6_ASPHC</name>
<accession>A0A395I0Y6</accession>
<reference evidence="2 3" key="1">
    <citation type="submission" date="2018-02" db="EMBL/GenBank/DDBJ databases">
        <title>The genomes of Aspergillus section Nigri reveals drivers in fungal speciation.</title>
        <authorList>
            <consortium name="DOE Joint Genome Institute"/>
            <person name="Vesth T.C."/>
            <person name="Nybo J."/>
            <person name="Theobald S."/>
            <person name="Brandl J."/>
            <person name="Frisvad J.C."/>
            <person name="Nielsen K.F."/>
            <person name="Lyhne E.K."/>
            <person name="Kogle M.E."/>
            <person name="Kuo A."/>
            <person name="Riley R."/>
            <person name="Clum A."/>
            <person name="Nolan M."/>
            <person name="Lipzen A."/>
            <person name="Salamov A."/>
            <person name="Henrissat B."/>
            <person name="Wiebenga A."/>
            <person name="De vries R.P."/>
            <person name="Grigoriev I.V."/>
            <person name="Mortensen U.H."/>
            <person name="Andersen M.R."/>
            <person name="Baker S.E."/>
        </authorList>
    </citation>
    <scope>NUCLEOTIDE SEQUENCE [LARGE SCALE GENOMIC DNA]</scope>
    <source>
        <strain evidence="2 3">CBS 101889</strain>
    </source>
</reference>
<keyword evidence="1" id="KW-1133">Transmembrane helix</keyword>
<sequence>MDGLASRDVNRYFFLLAFSIFVLSVFSYVFCSILSPRGVGYLDNLFGVSVSYVPVAAVISSTAMMWLCICRFDSGGIRTGSWEADWCVWHARDNINHVQQASLNACVT</sequence>
<dbReference type="RefSeq" id="XP_025553016.1">
    <property type="nucleotide sequence ID" value="XM_025691071.1"/>
</dbReference>
<dbReference type="VEuPathDB" id="FungiDB:BO97DRAFT_28137"/>
<evidence type="ECO:0000256" key="1">
    <source>
        <dbReference type="SAM" id="Phobius"/>
    </source>
</evidence>
<gene>
    <name evidence="2" type="ORF">BO97DRAFT_28137</name>
</gene>
<evidence type="ECO:0000313" key="2">
    <source>
        <dbReference type="EMBL" id="RAL13862.1"/>
    </source>
</evidence>
<feature type="transmembrane region" description="Helical" evidence="1">
    <location>
        <begin position="50"/>
        <end position="69"/>
    </location>
</feature>
<protein>
    <submittedName>
        <fullName evidence="2">Uncharacterized protein</fullName>
    </submittedName>
</protein>
<dbReference type="EMBL" id="KZ824277">
    <property type="protein sequence ID" value="RAL13862.1"/>
    <property type="molecule type" value="Genomic_DNA"/>
</dbReference>
<evidence type="ECO:0000313" key="3">
    <source>
        <dbReference type="Proteomes" id="UP000248961"/>
    </source>
</evidence>
<dbReference type="AlphaFoldDB" id="A0A395I0Y6"/>
<dbReference type="GeneID" id="37195360"/>
<organism evidence="2 3">
    <name type="scientific">Aspergillus homomorphus (strain CBS 101889)</name>
    <dbReference type="NCBI Taxonomy" id="1450537"/>
    <lineage>
        <taxon>Eukaryota</taxon>
        <taxon>Fungi</taxon>
        <taxon>Dikarya</taxon>
        <taxon>Ascomycota</taxon>
        <taxon>Pezizomycotina</taxon>
        <taxon>Eurotiomycetes</taxon>
        <taxon>Eurotiomycetidae</taxon>
        <taxon>Eurotiales</taxon>
        <taxon>Aspergillaceae</taxon>
        <taxon>Aspergillus</taxon>
        <taxon>Aspergillus subgen. Circumdati</taxon>
    </lineage>
</organism>
<proteinExistence type="predicted"/>
<keyword evidence="1" id="KW-0472">Membrane</keyword>
<keyword evidence="3" id="KW-1185">Reference proteome</keyword>
<dbReference type="Proteomes" id="UP000248961">
    <property type="component" value="Unassembled WGS sequence"/>
</dbReference>
<feature type="transmembrane region" description="Helical" evidence="1">
    <location>
        <begin position="12"/>
        <end position="30"/>
    </location>
</feature>